<evidence type="ECO:0000256" key="2">
    <source>
        <dbReference type="ARBA" id="ARBA00010699"/>
    </source>
</evidence>
<dbReference type="KEGG" id="bfo:118411938"/>
<keyword evidence="6" id="KW-0648">Protein biosynthesis</keyword>
<name>A0A9J7KU45_BRAFL</name>
<evidence type="ECO:0000313" key="13">
    <source>
        <dbReference type="Proteomes" id="UP000001554"/>
    </source>
</evidence>
<keyword evidence="7" id="KW-0809">Transit peptide</keyword>
<dbReference type="FunFam" id="3.40.50.12230:FF:000003">
    <property type="entry name" value="methionyl-tRNA formyltransferase, mitochondrial"/>
    <property type="match status" value="1"/>
</dbReference>
<dbReference type="SUPFAM" id="SSF53328">
    <property type="entry name" value="Formyltransferase"/>
    <property type="match status" value="1"/>
</dbReference>
<comment type="subcellular location">
    <subcellularLocation>
        <location evidence="1">Mitochondrion</location>
    </subcellularLocation>
</comment>
<dbReference type="OMA" id="GASPIHE"/>
<dbReference type="PANTHER" id="PTHR11138">
    <property type="entry name" value="METHIONYL-TRNA FORMYLTRANSFERASE"/>
    <property type="match status" value="1"/>
</dbReference>
<evidence type="ECO:0000256" key="1">
    <source>
        <dbReference type="ARBA" id="ARBA00004173"/>
    </source>
</evidence>
<dbReference type="GO" id="GO:0004479">
    <property type="term" value="F:methionyl-tRNA formyltransferase activity"/>
    <property type="evidence" value="ECO:0000318"/>
    <property type="project" value="GO_Central"/>
</dbReference>
<evidence type="ECO:0000259" key="11">
    <source>
        <dbReference type="Pfam" id="PF00551"/>
    </source>
</evidence>
<dbReference type="RefSeq" id="XP_035670353.1">
    <property type="nucleotide sequence ID" value="XM_035814460.1"/>
</dbReference>
<evidence type="ECO:0000256" key="7">
    <source>
        <dbReference type="ARBA" id="ARBA00022946"/>
    </source>
</evidence>
<evidence type="ECO:0000256" key="6">
    <source>
        <dbReference type="ARBA" id="ARBA00022917"/>
    </source>
</evidence>
<comment type="function">
    <text evidence="10">Methionyl-tRNA formyltransferase that formylates methionyl-tRNA in mitochondria and is crucial for translation initiation.</text>
</comment>
<dbReference type="InterPro" id="IPR041711">
    <property type="entry name" value="Met-tRNA-FMT_N"/>
</dbReference>
<dbReference type="CDD" id="cd08646">
    <property type="entry name" value="FMT_core_Met-tRNA-FMT_N"/>
    <property type="match status" value="1"/>
</dbReference>
<dbReference type="GO" id="GO:0005739">
    <property type="term" value="C:mitochondrion"/>
    <property type="evidence" value="ECO:0000318"/>
    <property type="project" value="GO_Central"/>
</dbReference>
<dbReference type="OrthoDB" id="10268103at2759"/>
<keyword evidence="5" id="KW-0808">Transferase</keyword>
<dbReference type="InterPro" id="IPR005793">
    <property type="entry name" value="Formyl_trans_C"/>
</dbReference>
<dbReference type="InterPro" id="IPR036477">
    <property type="entry name" value="Formyl_transf_N_sf"/>
</dbReference>
<evidence type="ECO:0000256" key="8">
    <source>
        <dbReference type="ARBA" id="ARBA00023128"/>
    </source>
</evidence>
<proteinExistence type="inferred from homology"/>
<dbReference type="PANTHER" id="PTHR11138:SF5">
    <property type="entry name" value="METHIONYL-TRNA FORMYLTRANSFERASE, MITOCHONDRIAL"/>
    <property type="match status" value="1"/>
</dbReference>
<reference evidence="14" key="2">
    <citation type="submission" date="2025-08" db="UniProtKB">
        <authorList>
            <consortium name="RefSeq"/>
        </authorList>
    </citation>
    <scope>IDENTIFICATION</scope>
    <source>
        <strain evidence="14">S238N-H82</strain>
        <tissue evidence="14">Testes</tissue>
    </source>
</reference>
<dbReference type="GeneID" id="118411938"/>
<dbReference type="InterPro" id="IPR005794">
    <property type="entry name" value="Fmt"/>
</dbReference>
<dbReference type="EC" id="2.1.2.9" evidence="3"/>
<feature type="domain" description="Formyl transferase C-terminal" evidence="12">
    <location>
        <begin position="287"/>
        <end position="391"/>
    </location>
</feature>
<comment type="catalytic activity">
    <reaction evidence="9">
        <text>L-methionyl-tRNA(fMet) + (6R)-10-formyltetrahydrofolate = N-formyl-L-methionyl-tRNA(fMet) + (6S)-5,6,7,8-tetrahydrofolate + H(+)</text>
        <dbReference type="Rhea" id="RHEA:24380"/>
        <dbReference type="Rhea" id="RHEA-COMP:9952"/>
        <dbReference type="Rhea" id="RHEA-COMP:9953"/>
        <dbReference type="ChEBI" id="CHEBI:15378"/>
        <dbReference type="ChEBI" id="CHEBI:57453"/>
        <dbReference type="ChEBI" id="CHEBI:78530"/>
        <dbReference type="ChEBI" id="CHEBI:78844"/>
        <dbReference type="ChEBI" id="CHEBI:195366"/>
        <dbReference type="EC" id="2.1.2.9"/>
    </reaction>
    <physiologicalReaction direction="left-to-right" evidence="9">
        <dbReference type="Rhea" id="RHEA:24381"/>
    </physiologicalReaction>
</comment>
<evidence type="ECO:0000256" key="5">
    <source>
        <dbReference type="ARBA" id="ARBA00022679"/>
    </source>
</evidence>
<dbReference type="Gene3D" id="3.40.50.12230">
    <property type="match status" value="1"/>
</dbReference>
<keyword evidence="13" id="KW-1185">Reference proteome</keyword>
<dbReference type="GO" id="GO:0071951">
    <property type="term" value="P:conversion of methionyl-tRNA to N-formyl-methionyl-tRNA"/>
    <property type="evidence" value="ECO:0000318"/>
    <property type="project" value="GO_Central"/>
</dbReference>
<organism evidence="13 14">
    <name type="scientific">Branchiostoma floridae</name>
    <name type="common">Florida lancelet</name>
    <name type="synonym">Amphioxus</name>
    <dbReference type="NCBI Taxonomy" id="7739"/>
    <lineage>
        <taxon>Eukaryota</taxon>
        <taxon>Metazoa</taxon>
        <taxon>Chordata</taxon>
        <taxon>Cephalochordata</taxon>
        <taxon>Leptocardii</taxon>
        <taxon>Amphioxiformes</taxon>
        <taxon>Branchiostomatidae</taxon>
        <taxon>Branchiostoma</taxon>
    </lineage>
</organism>
<evidence type="ECO:0000256" key="3">
    <source>
        <dbReference type="ARBA" id="ARBA00012261"/>
    </source>
</evidence>
<evidence type="ECO:0000256" key="10">
    <source>
        <dbReference type="ARBA" id="ARBA00057846"/>
    </source>
</evidence>
<dbReference type="Proteomes" id="UP000001554">
    <property type="component" value="Chromosome 3"/>
</dbReference>
<evidence type="ECO:0000256" key="4">
    <source>
        <dbReference type="ARBA" id="ARBA00014185"/>
    </source>
</evidence>
<accession>A0A9J7KU45</accession>
<sequence>MYITSGIARPRSVDRLLSILWQIQQIQNFSTTWSNSQWEFRKHWRHLRTAHSPHKSSYWSERYIYSGPFTNHIANSSTNQSASSSTNQRTGPPWRILFFGSDEFSVEVLRKLQTDQTRTKSAERVVEKLEVVCSPKRVPIRTYADEHHLPLHDWPLQRSCDQFDVGVVASFGFLIPKRIIRLFPLGILNIHPSLLPRWRGASPVFHTILQGDDVTGVTIIHITPRFDVGPILQQESVSVPDRCHAIQLGSMLFDKGADMLLQCLRNLPEMLGNAVEQPSSGVTNAPKLSVDQSWVRWAEQSCQEIDRLCRSVGQKLPLRSMWNGRTVKLMDIMDPTITKDLAIPVSDPKPGSSHYHKPTNSVCIRCKDGWVGFRSILLKKTLTAQEFYNGYLSRGHLKDKLFESSSSTAS</sequence>
<evidence type="ECO:0000256" key="9">
    <source>
        <dbReference type="ARBA" id="ARBA00052555"/>
    </source>
</evidence>
<dbReference type="NCBIfam" id="TIGR00460">
    <property type="entry name" value="fmt"/>
    <property type="match status" value="1"/>
</dbReference>
<keyword evidence="8" id="KW-0496">Mitochondrion</keyword>
<dbReference type="InterPro" id="IPR002376">
    <property type="entry name" value="Formyl_transf_N"/>
</dbReference>
<dbReference type="Pfam" id="PF02911">
    <property type="entry name" value="Formyl_trans_C"/>
    <property type="match status" value="1"/>
</dbReference>
<evidence type="ECO:0000259" key="12">
    <source>
        <dbReference type="Pfam" id="PF02911"/>
    </source>
</evidence>
<protein>
    <recommendedName>
        <fullName evidence="4">Methionyl-tRNA formyltransferase, mitochondrial</fullName>
        <ecNumber evidence="3">2.1.2.9</ecNumber>
    </recommendedName>
</protein>
<evidence type="ECO:0000313" key="14">
    <source>
        <dbReference type="RefSeq" id="XP_035670353.1"/>
    </source>
</evidence>
<reference evidence="13" key="1">
    <citation type="journal article" date="2020" name="Nat. Ecol. Evol.">
        <title>Deeply conserved synteny resolves early events in vertebrate evolution.</title>
        <authorList>
            <person name="Simakov O."/>
            <person name="Marletaz F."/>
            <person name="Yue J.X."/>
            <person name="O'Connell B."/>
            <person name="Jenkins J."/>
            <person name="Brandt A."/>
            <person name="Calef R."/>
            <person name="Tung C.H."/>
            <person name="Huang T.K."/>
            <person name="Schmutz J."/>
            <person name="Satoh N."/>
            <person name="Yu J.K."/>
            <person name="Putnam N.H."/>
            <person name="Green R.E."/>
            <person name="Rokhsar D.S."/>
        </authorList>
    </citation>
    <scope>NUCLEOTIDE SEQUENCE [LARGE SCALE GENOMIC DNA]</scope>
    <source>
        <strain evidence="13">S238N-H82</strain>
    </source>
</reference>
<gene>
    <name evidence="14" type="primary">LOC118411938</name>
</gene>
<feature type="domain" description="Formyl transferase N-terminal" evidence="11">
    <location>
        <begin position="162"/>
        <end position="250"/>
    </location>
</feature>
<comment type="similarity">
    <text evidence="2">Belongs to the Fmt family.</text>
</comment>
<dbReference type="AlphaFoldDB" id="A0A9J7KU45"/>
<dbReference type="Pfam" id="PF00551">
    <property type="entry name" value="Formyl_trans_N"/>
    <property type="match status" value="1"/>
</dbReference>